<feature type="transmembrane region" description="Helical" evidence="2">
    <location>
        <begin position="441"/>
        <end position="461"/>
    </location>
</feature>
<dbReference type="AlphaFoldDB" id="A0A1E5QLB2"/>
<feature type="transmembrane region" description="Helical" evidence="2">
    <location>
        <begin position="473"/>
        <end position="493"/>
    </location>
</feature>
<dbReference type="NCBIfam" id="NF038300">
    <property type="entry name" value="EPS_HpsL"/>
    <property type="match status" value="1"/>
</dbReference>
<comment type="caution">
    <text evidence="3">The sequence shown here is derived from an EMBL/GenBank/DDBJ whole genome shotgun (WGS) entry which is preliminary data.</text>
</comment>
<feature type="transmembrane region" description="Helical" evidence="2">
    <location>
        <begin position="281"/>
        <end position="300"/>
    </location>
</feature>
<feature type="region of interest" description="Disordered" evidence="1">
    <location>
        <begin position="1"/>
        <end position="25"/>
    </location>
</feature>
<feature type="transmembrane region" description="Helical" evidence="2">
    <location>
        <begin position="312"/>
        <end position="342"/>
    </location>
</feature>
<evidence type="ECO:0000256" key="2">
    <source>
        <dbReference type="SAM" id="Phobius"/>
    </source>
</evidence>
<evidence type="ECO:0000256" key="1">
    <source>
        <dbReference type="SAM" id="MobiDB-lite"/>
    </source>
</evidence>
<reference evidence="3" key="1">
    <citation type="submission" date="2016-09" db="EMBL/GenBank/DDBJ databases">
        <title>Draft genome of thermotolerant cyanobacterium Desertifilum sp. strain IPPAS B-1220.</title>
        <authorList>
            <person name="Sinetova M.A."/>
            <person name="Bolakhan K."/>
            <person name="Zayadan B.K."/>
            <person name="Mironov K.S."/>
            <person name="Ustinova V."/>
            <person name="Kupriyanova E.V."/>
            <person name="Sidorov R.A."/>
            <person name="Skrypnik A.N."/>
            <person name="Gogoleva N.E."/>
            <person name="Gogolev Y.V."/>
            <person name="Los D.A."/>
        </authorList>
    </citation>
    <scope>NUCLEOTIDE SEQUENCE [LARGE SCALE GENOMIC DNA]</scope>
    <source>
        <strain evidence="3">IPPAS B-1220</strain>
    </source>
</reference>
<dbReference type="InterPro" id="IPR049753">
    <property type="entry name" value="EPS_HpsL-like"/>
</dbReference>
<feature type="transmembrane region" description="Helical" evidence="2">
    <location>
        <begin position="354"/>
        <end position="372"/>
    </location>
</feature>
<feature type="transmembrane region" description="Helical" evidence="2">
    <location>
        <begin position="178"/>
        <end position="201"/>
    </location>
</feature>
<feature type="transmembrane region" description="Helical" evidence="2">
    <location>
        <begin position="146"/>
        <end position="166"/>
    </location>
</feature>
<feature type="compositionally biased region" description="Basic residues" evidence="1">
    <location>
        <begin position="537"/>
        <end position="553"/>
    </location>
</feature>
<keyword evidence="2" id="KW-0812">Transmembrane</keyword>
<keyword evidence="2" id="KW-1133">Transmembrane helix</keyword>
<evidence type="ECO:0000313" key="3">
    <source>
        <dbReference type="EMBL" id="OEJ75143.1"/>
    </source>
</evidence>
<feature type="region of interest" description="Disordered" evidence="1">
    <location>
        <begin position="533"/>
        <end position="553"/>
    </location>
</feature>
<feature type="transmembrane region" description="Helical" evidence="2">
    <location>
        <begin position="499"/>
        <end position="515"/>
    </location>
</feature>
<feature type="transmembrane region" description="Helical" evidence="2">
    <location>
        <begin position="207"/>
        <end position="227"/>
    </location>
</feature>
<feature type="compositionally biased region" description="Pro residues" evidence="1">
    <location>
        <begin position="14"/>
        <end position="23"/>
    </location>
</feature>
<dbReference type="EMBL" id="MJGC01000053">
    <property type="protein sequence ID" value="OEJ75143.1"/>
    <property type="molecule type" value="Genomic_DNA"/>
</dbReference>
<accession>A0A1E5QLB2</accession>
<keyword evidence="2" id="KW-0472">Membrane</keyword>
<feature type="transmembrane region" description="Helical" evidence="2">
    <location>
        <begin position="90"/>
        <end position="108"/>
    </location>
</feature>
<proteinExistence type="predicted"/>
<sequence>MSLARSKTKIQEPPITPTVPSPPTKKELAAQKRKAASDRSAFIAAAAQAIGIGAVLGGIGFAVGGDKAGLGGFVATVILLLSSQYPRQAIWAFLMFLPISGTVTYSVGGGSPLFQLAKDAFYIPALFGFYKYCQRERVPFLLPKKFLPWVYALLGYCVLVIAAVNATQASAPGEKPILLGLLGLKVFMGYIPLITCAYYLIRSKKEFLFLTRSHVIFAIVCCALCFIQYSMLQSGRCEGTRNLVGADLFKANLDARCFVGGSLAFSPQVNMIRLPGTFVSPWHWAWFMISNAFFTFATAFSDPSPLWRIMGLGGMASVFVCAVISGQRIALILVPIITVILLVLTGQLTNLKRFIPIAIGLAILLGGAMTMYPDVVQERWDSTVSRWNASPPTEFIAAQAAHTADRTTLLGGGLGRATNSARTFGKTTLIETWFPKILYEVGWPGLILFLLMVTALTVLTFKAYRSVRDRNFRSFGACFWVFILIISYQTYWYPLDTDPVAIYYWFFAGVLLRLPEIDKRESLEADILAQQAEQNSKKKRGKKKGKAKTRKRR</sequence>
<feature type="transmembrane region" description="Helical" evidence="2">
    <location>
        <begin position="68"/>
        <end position="83"/>
    </location>
</feature>
<organism evidence="3">
    <name type="scientific">Desertifilum tharense IPPAS B-1220</name>
    <dbReference type="NCBI Taxonomy" id="1781255"/>
    <lineage>
        <taxon>Bacteria</taxon>
        <taxon>Bacillati</taxon>
        <taxon>Cyanobacteriota</taxon>
        <taxon>Cyanophyceae</taxon>
        <taxon>Desertifilales</taxon>
        <taxon>Desertifilaceae</taxon>
        <taxon>Desertifilum</taxon>
    </lineage>
</organism>
<feature type="transmembrane region" description="Helical" evidence="2">
    <location>
        <begin position="41"/>
        <end position="62"/>
    </location>
</feature>
<dbReference type="STRING" id="1781255.BH720_10465"/>
<gene>
    <name evidence="3" type="ORF">BH720_10465</name>
</gene>
<name>A0A1E5QLB2_9CYAN</name>
<protein>
    <submittedName>
        <fullName evidence="3">Uncharacterized protein</fullName>
    </submittedName>
</protein>